<dbReference type="SUPFAM" id="SSF55856">
    <property type="entry name" value="Cytochrome b5-like heme/steroid binding domain"/>
    <property type="match status" value="1"/>
</dbReference>
<evidence type="ECO:0000259" key="5">
    <source>
        <dbReference type="PROSITE" id="PS50255"/>
    </source>
</evidence>
<dbReference type="PRINTS" id="PR00363">
    <property type="entry name" value="CYTOCHROMEB5"/>
</dbReference>
<dbReference type="InterPro" id="IPR001199">
    <property type="entry name" value="Cyt_B5-like_heme/steroid-bd"/>
</dbReference>
<organism evidence="6">
    <name type="scientific">viral metagenome</name>
    <dbReference type="NCBI Taxonomy" id="1070528"/>
    <lineage>
        <taxon>unclassified sequences</taxon>
        <taxon>metagenomes</taxon>
        <taxon>organismal metagenomes</taxon>
    </lineage>
</organism>
<dbReference type="InterPro" id="IPR050668">
    <property type="entry name" value="Cytochrome_b5"/>
</dbReference>
<keyword evidence="3" id="KW-0408">Iron</keyword>
<keyword evidence="1" id="KW-0349">Heme</keyword>
<accession>A0A6C0KII0</accession>
<dbReference type="GO" id="GO:0016020">
    <property type="term" value="C:membrane"/>
    <property type="evidence" value="ECO:0007669"/>
    <property type="project" value="TreeGrafter"/>
</dbReference>
<name>A0A6C0KII0_9ZZZZ</name>
<proteinExistence type="inferred from homology"/>
<keyword evidence="2" id="KW-0479">Metal-binding</keyword>
<dbReference type="EMBL" id="MN740876">
    <property type="protein sequence ID" value="QHU16104.1"/>
    <property type="molecule type" value="Genomic_DNA"/>
</dbReference>
<dbReference type="AlphaFoldDB" id="A0A6C0KII0"/>
<dbReference type="InterPro" id="IPR036400">
    <property type="entry name" value="Cyt_B5-like_heme/steroid_sf"/>
</dbReference>
<protein>
    <recommendedName>
        <fullName evidence="5">Cytochrome b5 heme-binding domain-containing protein</fullName>
    </recommendedName>
</protein>
<evidence type="ECO:0000256" key="4">
    <source>
        <dbReference type="ARBA" id="ARBA00038168"/>
    </source>
</evidence>
<evidence type="ECO:0000256" key="3">
    <source>
        <dbReference type="ARBA" id="ARBA00023004"/>
    </source>
</evidence>
<dbReference type="PANTHER" id="PTHR19359">
    <property type="entry name" value="CYTOCHROME B5"/>
    <property type="match status" value="1"/>
</dbReference>
<feature type="domain" description="Cytochrome b5 heme-binding" evidence="5">
    <location>
        <begin position="1"/>
        <end position="76"/>
    </location>
</feature>
<dbReference type="Gene3D" id="3.10.120.10">
    <property type="entry name" value="Cytochrome b5-like heme/steroid binding domain"/>
    <property type="match status" value="1"/>
</dbReference>
<evidence type="ECO:0000256" key="2">
    <source>
        <dbReference type="ARBA" id="ARBA00022723"/>
    </source>
</evidence>
<dbReference type="GO" id="GO:0046872">
    <property type="term" value="F:metal ion binding"/>
    <property type="evidence" value="ECO:0007669"/>
    <property type="project" value="UniProtKB-KW"/>
</dbReference>
<reference evidence="6" key="1">
    <citation type="journal article" date="2020" name="Nature">
        <title>Giant virus diversity and host interactions through global metagenomics.</title>
        <authorList>
            <person name="Schulz F."/>
            <person name="Roux S."/>
            <person name="Paez-Espino D."/>
            <person name="Jungbluth S."/>
            <person name="Walsh D.A."/>
            <person name="Denef V.J."/>
            <person name="McMahon K.D."/>
            <person name="Konstantinidis K.T."/>
            <person name="Eloe-Fadrosh E.A."/>
            <person name="Kyrpides N.C."/>
            <person name="Woyke T."/>
        </authorList>
    </citation>
    <scope>NUCLEOTIDE SEQUENCE</scope>
    <source>
        <strain evidence="6">GVMAG-S-3300011013-78</strain>
    </source>
</reference>
<dbReference type="PANTHER" id="PTHR19359:SF146">
    <property type="entry name" value="B5, PUTATIVE-RELATED"/>
    <property type="match status" value="1"/>
</dbReference>
<sequence>MKKYSLDEVMDLNTREEYCLFFVGNKIYNAYELIKKHPGGMNALITNKNKDVSKDYAYHSKKSHKMWKTYLFGKLY</sequence>
<evidence type="ECO:0000256" key="1">
    <source>
        <dbReference type="ARBA" id="ARBA00022617"/>
    </source>
</evidence>
<evidence type="ECO:0000313" key="6">
    <source>
        <dbReference type="EMBL" id="QHU16104.1"/>
    </source>
</evidence>
<dbReference type="Pfam" id="PF00173">
    <property type="entry name" value="Cyt-b5"/>
    <property type="match status" value="1"/>
</dbReference>
<dbReference type="PROSITE" id="PS50255">
    <property type="entry name" value="CYTOCHROME_B5_2"/>
    <property type="match status" value="1"/>
</dbReference>
<comment type="similarity">
    <text evidence="4">Belongs to the cytochrome b5 family.</text>
</comment>
<dbReference type="GO" id="GO:0020037">
    <property type="term" value="F:heme binding"/>
    <property type="evidence" value="ECO:0007669"/>
    <property type="project" value="TreeGrafter"/>
</dbReference>